<keyword evidence="6" id="KW-0479">Metal-binding</keyword>
<dbReference type="GO" id="GO:0006508">
    <property type="term" value="P:proteolysis"/>
    <property type="evidence" value="ECO:0007669"/>
    <property type="project" value="UniProtKB-KW"/>
</dbReference>
<comment type="cofactor">
    <cofactor evidence="1">
        <name>Zn(2+)</name>
        <dbReference type="ChEBI" id="CHEBI:29105"/>
    </cofactor>
</comment>
<dbReference type="AlphaFoldDB" id="A0A1S2LCN0"/>
<evidence type="ECO:0000256" key="5">
    <source>
        <dbReference type="ARBA" id="ARBA00022692"/>
    </source>
</evidence>
<comment type="subcellular location">
    <subcellularLocation>
        <location evidence="2">Membrane</location>
        <topology evidence="2">Multi-pass membrane protein</topology>
    </subcellularLocation>
</comment>
<accession>A0A1S2LCN0</accession>
<reference evidence="14 15" key="1">
    <citation type="submission" date="2016-10" db="EMBL/GenBank/DDBJ databases">
        <title>Draft genome sequences of four alkaliphilic bacteria belonging to the Anaerobacillus genus.</title>
        <authorList>
            <person name="Bassil N.M."/>
            <person name="Lloyd J.R."/>
        </authorList>
    </citation>
    <scope>NUCLEOTIDE SEQUENCE [LARGE SCALE GENOMIC DNA]</scope>
    <source>
        <strain evidence="14 15">DSM 15340</strain>
    </source>
</reference>
<evidence type="ECO:0000256" key="3">
    <source>
        <dbReference type="ARBA" id="ARBA00007931"/>
    </source>
</evidence>
<evidence type="ECO:0000256" key="4">
    <source>
        <dbReference type="ARBA" id="ARBA00022670"/>
    </source>
</evidence>
<keyword evidence="15" id="KW-1185">Reference proteome</keyword>
<dbReference type="PANTHER" id="PTHR39188:SF3">
    <property type="entry name" value="STAGE IV SPORULATION PROTEIN FB"/>
    <property type="match status" value="1"/>
</dbReference>
<dbReference type="GO" id="GO:0008237">
    <property type="term" value="F:metallopeptidase activity"/>
    <property type="evidence" value="ECO:0007669"/>
    <property type="project" value="UniProtKB-KW"/>
</dbReference>
<organism evidence="14 15">
    <name type="scientific">Anaerobacillus arseniciselenatis</name>
    <dbReference type="NCBI Taxonomy" id="85682"/>
    <lineage>
        <taxon>Bacteria</taxon>
        <taxon>Bacillati</taxon>
        <taxon>Bacillota</taxon>
        <taxon>Bacilli</taxon>
        <taxon>Bacillales</taxon>
        <taxon>Bacillaceae</taxon>
        <taxon>Anaerobacillus</taxon>
    </lineage>
</organism>
<dbReference type="EMBL" id="MLQQ01000040">
    <property type="protein sequence ID" value="OIJ10259.1"/>
    <property type="molecule type" value="Genomic_DNA"/>
</dbReference>
<evidence type="ECO:0000313" key="15">
    <source>
        <dbReference type="Proteomes" id="UP000180098"/>
    </source>
</evidence>
<protein>
    <recommendedName>
        <fullName evidence="13">Peptidase M50 domain-containing protein</fullName>
    </recommendedName>
</protein>
<feature type="transmembrane region" description="Helical" evidence="12">
    <location>
        <begin position="84"/>
        <end position="105"/>
    </location>
</feature>
<evidence type="ECO:0000256" key="8">
    <source>
        <dbReference type="ARBA" id="ARBA00022833"/>
    </source>
</evidence>
<feature type="transmembrane region" description="Helical" evidence="12">
    <location>
        <begin position="182"/>
        <end position="199"/>
    </location>
</feature>
<dbReference type="InterPro" id="IPR008915">
    <property type="entry name" value="Peptidase_M50"/>
</dbReference>
<dbReference type="GO" id="GO:0046872">
    <property type="term" value="F:metal ion binding"/>
    <property type="evidence" value="ECO:0007669"/>
    <property type="project" value="UniProtKB-KW"/>
</dbReference>
<evidence type="ECO:0000256" key="10">
    <source>
        <dbReference type="ARBA" id="ARBA00023049"/>
    </source>
</evidence>
<name>A0A1S2LCN0_9BACI</name>
<evidence type="ECO:0000256" key="1">
    <source>
        <dbReference type="ARBA" id="ARBA00001947"/>
    </source>
</evidence>
<keyword evidence="10" id="KW-0482">Metalloprotease</keyword>
<dbReference type="Pfam" id="PF02163">
    <property type="entry name" value="Peptidase_M50"/>
    <property type="match status" value="2"/>
</dbReference>
<proteinExistence type="inferred from homology"/>
<feature type="domain" description="Peptidase M50" evidence="13">
    <location>
        <begin position="116"/>
        <end position="169"/>
    </location>
</feature>
<dbReference type="CDD" id="cd06161">
    <property type="entry name" value="S2P-M50_SpoIVFB"/>
    <property type="match status" value="1"/>
</dbReference>
<gene>
    <name evidence="14" type="ORF">BKP35_14260</name>
</gene>
<evidence type="ECO:0000256" key="6">
    <source>
        <dbReference type="ARBA" id="ARBA00022723"/>
    </source>
</evidence>
<evidence type="ECO:0000259" key="13">
    <source>
        <dbReference type="Pfam" id="PF02163"/>
    </source>
</evidence>
<dbReference type="GO" id="GO:0016020">
    <property type="term" value="C:membrane"/>
    <property type="evidence" value="ECO:0007669"/>
    <property type="project" value="UniProtKB-SubCell"/>
</dbReference>
<evidence type="ECO:0000256" key="9">
    <source>
        <dbReference type="ARBA" id="ARBA00022989"/>
    </source>
</evidence>
<keyword evidence="8" id="KW-0862">Zinc</keyword>
<comment type="similarity">
    <text evidence="3">Belongs to the peptidase M50B family.</text>
</comment>
<keyword evidence="11 12" id="KW-0472">Membrane</keyword>
<sequence length="288" mass="33985">MISVLELVKKIKINPLFWFVIGAGVITGHFKEIIMMFSIVLIHELGHSVAAQYFKWRIRKIELLPFGGVAEVEEYGNRPLKEEFIVIIAGPLQHVWLIGLSFLLLPYQFWTVADHQMFIMHNLMVLTFNLLPIWPLDGGKLLYLFYSIKMPFQKSLEVTLKTSFILLCIFTLTSMYLFPFHLNLWIVLSFIFFTHYFDWRKRSFAYMRFLMERYYRQAEPFIETVPVFVSEKLTVQQVLKCFRRGVRHKVILKDPSVAPKRIIQEKVVLKAFFEQKKATEPIAKLSPP</sequence>
<dbReference type="PANTHER" id="PTHR39188">
    <property type="entry name" value="MEMBRANE-ASSOCIATED ZINC METALLOPROTEASE M50B"/>
    <property type="match status" value="1"/>
</dbReference>
<comment type="caution">
    <text evidence="14">The sequence shown here is derived from an EMBL/GenBank/DDBJ whole genome shotgun (WGS) entry which is preliminary data.</text>
</comment>
<feature type="transmembrane region" description="Helical" evidence="12">
    <location>
        <begin position="12"/>
        <end position="30"/>
    </location>
</feature>
<keyword evidence="7" id="KW-0378">Hydrolase</keyword>
<feature type="transmembrane region" description="Helical" evidence="12">
    <location>
        <begin position="125"/>
        <end position="146"/>
    </location>
</feature>
<keyword evidence="5 12" id="KW-0812">Transmembrane</keyword>
<evidence type="ECO:0000256" key="2">
    <source>
        <dbReference type="ARBA" id="ARBA00004141"/>
    </source>
</evidence>
<dbReference type="Proteomes" id="UP000180098">
    <property type="component" value="Unassembled WGS sequence"/>
</dbReference>
<evidence type="ECO:0000256" key="7">
    <source>
        <dbReference type="ARBA" id="ARBA00022801"/>
    </source>
</evidence>
<evidence type="ECO:0000313" key="14">
    <source>
        <dbReference type="EMBL" id="OIJ10259.1"/>
    </source>
</evidence>
<feature type="domain" description="Peptidase M50" evidence="13">
    <location>
        <begin position="33"/>
        <end position="105"/>
    </location>
</feature>
<keyword evidence="9 12" id="KW-1133">Transmembrane helix</keyword>
<evidence type="ECO:0000256" key="12">
    <source>
        <dbReference type="SAM" id="Phobius"/>
    </source>
</evidence>
<evidence type="ECO:0000256" key="11">
    <source>
        <dbReference type="ARBA" id="ARBA00023136"/>
    </source>
</evidence>
<keyword evidence="4" id="KW-0645">Protease</keyword>